<dbReference type="InterPro" id="IPR006674">
    <property type="entry name" value="HD_domain"/>
</dbReference>
<dbReference type="SUPFAM" id="SSF109604">
    <property type="entry name" value="HD-domain/PDEase-like"/>
    <property type="match status" value="1"/>
</dbReference>
<comment type="caution">
    <text evidence="2">The sequence shown here is derived from an EMBL/GenBank/DDBJ whole genome shotgun (WGS) entry which is preliminary data.</text>
</comment>
<dbReference type="GO" id="GO:0006203">
    <property type="term" value="P:dGTP catabolic process"/>
    <property type="evidence" value="ECO:0007669"/>
    <property type="project" value="TreeGrafter"/>
</dbReference>
<evidence type="ECO:0000313" key="2">
    <source>
        <dbReference type="EMBL" id="GLC54214.1"/>
    </source>
</evidence>
<evidence type="ECO:0000259" key="1">
    <source>
        <dbReference type="SMART" id="SM00471"/>
    </source>
</evidence>
<evidence type="ECO:0000313" key="3">
    <source>
        <dbReference type="Proteomes" id="UP001165080"/>
    </source>
</evidence>
<dbReference type="PANTHER" id="PTHR11373:SF4">
    <property type="entry name" value="DEOXYNUCLEOSIDE TRIPHOSPHATE TRIPHOSPHOHYDROLASE SAMHD1"/>
    <property type="match status" value="1"/>
</dbReference>
<accession>A0A9W6BLB6</accession>
<keyword evidence="3" id="KW-1185">Reference proteome</keyword>
<dbReference type="Pfam" id="PF01966">
    <property type="entry name" value="HD"/>
    <property type="match status" value="1"/>
</dbReference>
<protein>
    <recommendedName>
        <fullName evidence="1">HD/PDEase domain-containing protein</fullName>
    </recommendedName>
</protein>
<dbReference type="Gene3D" id="1.10.3210.10">
    <property type="entry name" value="Hypothetical protein af1432"/>
    <property type="match status" value="1"/>
</dbReference>
<proteinExistence type="predicted"/>
<dbReference type="GO" id="GO:0008832">
    <property type="term" value="F:dGTPase activity"/>
    <property type="evidence" value="ECO:0007669"/>
    <property type="project" value="TreeGrafter"/>
</dbReference>
<dbReference type="Gene3D" id="3.30.70.2760">
    <property type="match status" value="1"/>
</dbReference>
<dbReference type="GO" id="GO:0005634">
    <property type="term" value="C:nucleus"/>
    <property type="evidence" value="ECO:0007669"/>
    <property type="project" value="TreeGrafter"/>
</dbReference>
<reference evidence="2 3" key="1">
    <citation type="journal article" date="2023" name="Commun. Biol.">
        <title>Reorganization of the ancestral sex-determining regions during the evolution of trioecy in Pleodorina starrii.</title>
        <authorList>
            <person name="Takahashi K."/>
            <person name="Suzuki S."/>
            <person name="Kawai-Toyooka H."/>
            <person name="Yamamoto K."/>
            <person name="Hamaji T."/>
            <person name="Ootsuki R."/>
            <person name="Yamaguchi H."/>
            <person name="Kawachi M."/>
            <person name="Higashiyama T."/>
            <person name="Nozaki H."/>
        </authorList>
    </citation>
    <scope>NUCLEOTIDE SEQUENCE [LARGE SCALE GENOMIC DNA]</scope>
    <source>
        <strain evidence="2 3">NIES-4479</strain>
    </source>
</reference>
<sequence length="567" mass="63807">MDDCEEYIPSSQAANNGALQPYCAENTEISQPIQYLNSSPSAAADTVGDPIHGPLNLHRICKRLINTRQFNRLQRLRQLAVAHCVFPSASHTRLQHSLGVSHLCLELLENLQTEQRAELDLEERDIRNVAIAGLCHDLGHGPLSHAFEKEFLRRSGRRGWEHEDMSLKMFRHMVDENGIDCIESADIEFIERLIKGAKPADRARWPSGKRFLFDIVSNDQNGIDMDRADYLQRDALMCGRIRLDCNFRDLMAHARVVDDQICYPLWQLHNVWDVYRERVRLFQEVYTHRRTKAAELMAVDALMEADQALHFSVDIDDPEDFLTLDDGLLPMIEHYHRRHRKVWKLLSGAEQQALGRAQEILRRLTVGDVYDCCGECEVPARLLLDGTWEEARKGFVEQVVASYGSGLEEADVMLDENRIDYGKGGADPMVAIGFYDGDGSDCRRTSADLSLLRGPQRPECFKIRTLRLFVREPSKRAAASAAFVRWCRERLGSDVPVDTDMLDERLQRYGSGTTAASERLDDALAQRKGAVDGCCAGVGASLSPLPVTPAAKRSKTVIAATTGSEEA</sequence>
<dbReference type="OrthoDB" id="9991235at2759"/>
<name>A0A9W6BLB6_9CHLO</name>
<dbReference type="AlphaFoldDB" id="A0A9W6BLB6"/>
<dbReference type="CDD" id="cd00077">
    <property type="entry name" value="HDc"/>
    <property type="match status" value="1"/>
</dbReference>
<dbReference type="SMART" id="SM00471">
    <property type="entry name" value="HDc"/>
    <property type="match status" value="1"/>
</dbReference>
<gene>
    <name evidence="2" type="primary">PLEST001686</name>
    <name evidence="2" type="ORF">PLESTB_000835600</name>
</gene>
<dbReference type="InterPro" id="IPR050135">
    <property type="entry name" value="dGTPase-like"/>
</dbReference>
<dbReference type="Proteomes" id="UP001165080">
    <property type="component" value="Unassembled WGS sequence"/>
</dbReference>
<feature type="domain" description="HD/PDEase" evidence="1">
    <location>
        <begin position="89"/>
        <end position="240"/>
    </location>
</feature>
<dbReference type="EMBL" id="BRXU01000009">
    <property type="protein sequence ID" value="GLC54214.1"/>
    <property type="molecule type" value="Genomic_DNA"/>
</dbReference>
<dbReference type="PANTHER" id="PTHR11373">
    <property type="entry name" value="DEOXYNUCLEOSIDE TRIPHOSPHATE TRIPHOSPHOHYDROLASE"/>
    <property type="match status" value="1"/>
</dbReference>
<organism evidence="2 3">
    <name type="scientific">Pleodorina starrii</name>
    <dbReference type="NCBI Taxonomy" id="330485"/>
    <lineage>
        <taxon>Eukaryota</taxon>
        <taxon>Viridiplantae</taxon>
        <taxon>Chlorophyta</taxon>
        <taxon>core chlorophytes</taxon>
        <taxon>Chlorophyceae</taxon>
        <taxon>CS clade</taxon>
        <taxon>Chlamydomonadales</taxon>
        <taxon>Volvocaceae</taxon>
        <taxon>Pleodorina</taxon>
    </lineage>
</organism>
<dbReference type="InterPro" id="IPR003607">
    <property type="entry name" value="HD/PDEase_dom"/>
</dbReference>